<accession>A0ABN9UDF5</accession>
<keyword evidence="1" id="KW-1133">Transmembrane helix</keyword>
<evidence type="ECO:0000256" key="1">
    <source>
        <dbReference type="SAM" id="Phobius"/>
    </source>
</evidence>
<name>A0ABN9UDF5_9DINO</name>
<proteinExistence type="predicted"/>
<protein>
    <submittedName>
        <fullName evidence="2">Uncharacterized protein</fullName>
    </submittedName>
</protein>
<feature type="non-terminal residue" evidence="2">
    <location>
        <position position="1"/>
    </location>
</feature>
<organism evidence="2 3">
    <name type="scientific">Prorocentrum cordatum</name>
    <dbReference type="NCBI Taxonomy" id="2364126"/>
    <lineage>
        <taxon>Eukaryota</taxon>
        <taxon>Sar</taxon>
        <taxon>Alveolata</taxon>
        <taxon>Dinophyceae</taxon>
        <taxon>Prorocentrales</taxon>
        <taxon>Prorocentraceae</taxon>
        <taxon>Prorocentrum</taxon>
    </lineage>
</organism>
<gene>
    <name evidence="2" type="ORF">PCOR1329_LOCUS47576</name>
</gene>
<keyword evidence="1" id="KW-0812">Transmembrane</keyword>
<evidence type="ECO:0000313" key="2">
    <source>
        <dbReference type="EMBL" id="CAK0857465.1"/>
    </source>
</evidence>
<reference evidence="2" key="1">
    <citation type="submission" date="2023-10" db="EMBL/GenBank/DDBJ databases">
        <authorList>
            <person name="Chen Y."/>
            <person name="Shah S."/>
            <person name="Dougan E. K."/>
            <person name="Thang M."/>
            <person name="Chan C."/>
        </authorList>
    </citation>
    <scope>NUCLEOTIDE SEQUENCE [LARGE SCALE GENOMIC DNA]</scope>
</reference>
<feature type="transmembrane region" description="Helical" evidence="1">
    <location>
        <begin position="39"/>
        <end position="60"/>
    </location>
</feature>
<comment type="caution">
    <text evidence="2">The sequence shown here is derived from an EMBL/GenBank/DDBJ whole genome shotgun (WGS) entry which is preliminary data.</text>
</comment>
<sequence length="91" mass="9527">SALEPRASILDPAGGDGGWRAAGATHGPFAHMGPLEHSLVVAMFCTLSVCLAFAALYGCLNPDACGAERARRVGFEQEAAELRDEIARLSQ</sequence>
<dbReference type="EMBL" id="CAUYUJ010015731">
    <property type="protein sequence ID" value="CAK0857465.1"/>
    <property type="molecule type" value="Genomic_DNA"/>
</dbReference>
<dbReference type="Proteomes" id="UP001189429">
    <property type="component" value="Unassembled WGS sequence"/>
</dbReference>
<evidence type="ECO:0000313" key="3">
    <source>
        <dbReference type="Proteomes" id="UP001189429"/>
    </source>
</evidence>
<keyword evidence="1" id="KW-0472">Membrane</keyword>
<keyword evidence="3" id="KW-1185">Reference proteome</keyword>